<gene>
    <name evidence="1" type="ORF">Pmani_002633</name>
</gene>
<organism evidence="1 2">
    <name type="scientific">Petrolisthes manimaculis</name>
    <dbReference type="NCBI Taxonomy" id="1843537"/>
    <lineage>
        <taxon>Eukaryota</taxon>
        <taxon>Metazoa</taxon>
        <taxon>Ecdysozoa</taxon>
        <taxon>Arthropoda</taxon>
        <taxon>Crustacea</taxon>
        <taxon>Multicrustacea</taxon>
        <taxon>Malacostraca</taxon>
        <taxon>Eumalacostraca</taxon>
        <taxon>Eucarida</taxon>
        <taxon>Decapoda</taxon>
        <taxon>Pleocyemata</taxon>
        <taxon>Anomura</taxon>
        <taxon>Galatheoidea</taxon>
        <taxon>Porcellanidae</taxon>
        <taxon>Petrolisthes</taxon>
    </lineage>
</organism>
<keyword evidence="2" id="KW-1185">Reference proteome</keyword>
<dbReference type="Proteomes" id="UP001292094">
    <property type="component" value="Unassembled WGS sequence"/>
</dbReference>
<accession>A0AAE1QK00</accession>
<evidence type="ECO:0000313" key="1">
    <source>
        <dbReference type="EMBL" id="KAK4326863.1"/>
    </source>
</evidence>
<name>A0AAE1QK00_9EUCA</name>
<comment type="caution">
    <text evidence="1">The sequence shown here is derived from an EMBL/GenBank/DDBJ whole genome shotgun (WGS) entry which is preliminary data.</text>
</comment>
<sequence>MTFMKGNREFCGGVSGLQSESQTWWHSLYHDTGQPSLALDQLNVTALIGHTATLPCRVTNLGSRTGRSNTVLVSHYFTSDLS</sequence>
<proteinExistence type="predicted"/>
<protein>
    <recommendedName>
        <fullName evidence="3">Ig-like domain-containing protein</fullName>
    </recommendedName>
</protein>
<dbReference type="AlphaFoldDB" id="A0AAE1QK00"/>
<evidence type="ECO:0000313" key="2">
    <source>
        <dbReference type="Proteomes" id="UP001292094"/>
    </source>
</evidence>
<evidence type="ECO:0008006" key="3">
    <source>
        <dbReference type="Google" id="ProtNLM"/>
    </source>
</evidence>
<reference evidence="1" key="1">
    <citation type="submission" date="2023-11" db="EMBL/GenBank/DDBJ databases">
        <title>Genome assemblies of two species of porcelain crab, Petrolisthes cinctipes and Petrolisthes manimaculis (Anomura: Porcellanidae).</title>
        <authorList>
            <person name="Angst P."/>
        </authorList>
    </citation>
    <scope>NUCLEOTIDE SEQUENCE</scope>
    <source>
        <strain evidence="1">PB745_02</strain>
        <tissue evidence="1">Gill</tissue>
    </source>
</reference>
<dbReference type="EMBL" id="JAWZYT010000189">
    <property type="protein sequence ID" value="KAK4326863.1"/>
    <property type="molecule type" value="Genomic_DNA"/>
</dbReference>